<evidence type="ECO:0000313" key="3">
    <source>
        <dbReference type="EMBL" id="RCR68348.1"/>
    </source>
</evidence>
<keyword evidence="4" id="KW-1185">Reference proteome</keyword>
<comment type="caution">
    <text evidence="3">The sequence shown here is derived from an EMBL/GenBank/DDBJ whole genome shotgun (WGS) entry which is preliminary data.</text>
</comment>
<feature type="compositionally biased region" description="Basic and acidic residues" evidence="1">
    <location>
        <begin position="386"/>
        <end position="401"/>
    </location>
</feature>
<evidence type="ECO:0000259" key="2">
    <source>
        <dbReference type="Pfam" id="PF03432"/>
    </source>
</evidence>
<dbReference type="Pfam" id="PF03432">
    <property type="entry name" value="Relaxase"/>
    <property type="match status" value="1"/>
</dbReference>
<feature type="region of interest" description="Disordered" evidence="1">
    <location>
        <begin position="341"/>
        <end position="401"/>
    </location>
</feature>
<reference evidence="3 4" key="1">
    <citation type="submission" date="2018-07" db="EMBL/GenBank/DDBJ databases">
        <title>Genome analysis of Larkinella rosea.</title>
        <authorList>
            <person name="Zhou Z."/>
            <person name="Wang G."/>
        </authorList>
    </citation>
    <scope>NUCLEOTIDE SEQUENCE [LARGE SCALE GENOMIC DNA]</scope>
    <source>
        <strain evidence="4">zzj9</strain>
    </source>
</reference>
<protein>
    <submittedName>
        <fullName evidence="3">Relaxase</fullName>
    </submittedName>
</protein>
<evidence type="ECO:0000256" key="1">
    <source>
        <dbReference type="SAM" id="MobiDB-lite"/>
    </source>
</evidence>
<gene>
    <name evidence="3" type="ORF">DUE52_16440</name>
</gene>
<proteinExistence type="predicted"/>
<organism evidence="3 4">
    <name type="scientific">Larkinella punicea</name>
    <dbReference type="NCBI Taxonomy" id="2315727"/>
    <lineage>
        <taxon>Bacteria</taxon>
        <taxon>Pseudomonadati</taxon>
        <taxon>Bacteroidota</taxon>
        <taxon>Cytophagia</taxon>
        <taxon>Cytophagales</taxon>
        <taxon>Spirosomataceae</taxon>
        <taxon>Larkinella</taxon>
    </lineage>
</organism>
<dbReference type="Proteomes" id="UP000253383">
    <property type="component" value="Unassembled WGS sequence"/>
</dbReference>
<dbReference type="InterPro" id="IPR005094">
    <property type="entry name" value="Endonuclease_MobA/VirD2"/>
</dbReference>
<feature type="region of interest" description="Disordered" evidence="1">
    <location>
        <begin position="242"/>
        <end position="268"/>
    </location>
</feature>
<accession>A0A368JL13</accession>
<feature type="domain" description="MobA/VirD2-like nuclease" evidence="2">
    <location>
        <begin position="40"/>
        <end position="147"/>
    </location>
</feature>
<sequence length="478" mass="55163">MVIRGNTRGNGKQLAHYLISGEANENVQIVEVAGRLNAKADYLNQTLQSMSLTSELTKSNKGLYHAQINPAYSEDRGMATKDWLKAADILGKQLGLDEQRRVIVLHTKKGRTHAHVVWERYDHKTGKVISDSFSRLAQDRARKEMERVFEHQPTPHRNKHRPELKEALTDFWNQTETGKDFVRAVHANGYLLAEGVPRHPFMVVDENGRSFDLVRQLKGVRIKDVRGRLRNEKLIPEKEAIELMRQKREGSSDSGKAEQQRDTDHDKAVRTASAFWNNKQDATIESPEIESQKKMRNLADEFIQSGQGMTEETEQNDSLEKKKRRAGEYFLNADELTGKADEIAAHEDAPQLVDDKRDLKQDIITESQSAQSRQRQQRVAEQFAVNREETSKPSPEPDNKQYQEKLKDFMQSGKELIDQNKPVKAETGQQQTTARHFFENEELISPNITDDEKEIKRLMQEQKAIREHNRQKIKKRIR</sequence>
<feature type="compositionally biased region" description="Basic and acidic residues" evidence="1">
    <location>
        <begin position="341"/>
        <end position="363"/>
    </location>
</feature>
<feature type="region of interest" description="Disordered" evidence="1">
    <location>
        <begin position="274"/>
        <end position="293"/>
    </location>
</feature>
<evidence type="ECO:0000313" key="4">
    <source>
        <dbReference type="Proteomes" id="UP000253383"/>
    </source>
</evidence>
<dbReference type="AlphaFoldDB" id="A0A368JL13"/>
<dbReference type="EMBL" id="QOWE01000013">
    <property type="protein sequence ID" value="RCR68348.1"/>
    <property type="molecule type" value="Genomic_DNA"/>
</dbReference>
<feature type="compositionally biased region" description="Polar residues" evidence="1">
    <location>
        <begin position="274"/>
        <end position="283"/>
    </location>
</feature>
<dbReference type="OrthoDB" id="1826980at2"/>
<name>A0A368JL13_9BACT</name>
<dbReference type="RefSeq" id="WP_114407124.1">
    <property type="nucleotide sequence ID" value="NZ_QOWE01000013.1"/>
</dbReference>